<organism evidence="8 9">
    <name type="scientific">Pontibacter toksunensis</name>
    <dbReference type="NCBI Taxonomy" id="1332631"/>
    <lineage>
        <taxon>Bacteria</taxon>
        <taxon>Pseudomonadati</taxon>
        <taxon>Bacteroidota</taxon>
        <taxon>Cytophagia</taxon>
        <taxon>Cytophagales</taxon>
        <taxon>Hymenobacteraceae</taxon>
        <taxon>Pontibacter</taxon>
    </lineage>
</organism>
<dbReference type="InterPro" id="IPR020549">
    <property type="entry name" value="YbeY_CS"/>
</dbReference>
<evidence type="ECO:0000256" key="3">
    <source>
        <dbReference type="ARBA" id="ARBA00022723"/>
    </source>
</evidence>
<evidence type="ECO:0000313" key="8">
    <source>
        <dbReference type="EMBL" id="MFD2999849.1"/>
    </source>
</evidence>
<dbReference type="EC" id="3.1.-.-" evidence="7"/>
<keyword evidence="4 7" id="KW-0255">Endonuclease</keyword>
<dbReference type="PANTHER" id="PTHR46986:SF1">
    <property type="entry name" value="ENDORIBONUCLEASE YBEY, CHLOROPLASTIC"/>
    <property type="match status" value="1"/>
</dbReference>
<evidence type="ECO:0000256" key="1">
    <source>
        <dbReference type="ARBA" id="ARBA00010875"/>
    </source>
</evidence>
<gene>
    <name evidence="7 8" type="primary">ybeY</name>
    <name evidence="8" type="ORF">ACFS7Z_05725</name>
</gene>
<evidence type="ECO:0000256" key="4">
    <source>
        <dbReference type="ARBA" id="ARBA00022759"/>
    </source>
</evidence>
<proteinExistence type="inferred from homology"/>
<dbReference type="Pfam" id="PF02130">
    <property type="entry name" value="YbeY"/>
    <property type="match status" value="1"/>
</dbReference>
<dbReference type="EMBL" id="JBHUOX010000003">
    <property type="protein sequence ID" value="MFD2999849.1"/>
    <property type="molecule type" value="Genomic_DNA"/>
</dbReference>
<accession>A0ABW6BPU7</accession>
<evidence type="ECO:0000256" key="5">
    <source>
        <dbReference type="ARBA" id="ARBA00022801"/>
    </source>
</evidence>
<dbReference type="Proteomes" id="UP001597641">
    <property type="component" value="Unassembled WGS sequence"/>
</dbReference>
<dbReference type="SUPFAM" id="SSF55486">
    <property type="entry name" value="Metalloproteases ('zincins'), catalytic domain"/>
    <property type="match status" value="1"/>
</dbReference>
<dbReference type="InterPro" id="IPR023091">
    <property type="entry name" value="MetalPrtase_cat_dom_sf_prd"/>
</dbReference>
<keyword evidence="7" id="KW-0690">Ribosome biogenesis</keyword>
<keyword evidence="2 7" id="KW-0540">Nuclease</keyword>
<evidence type="ECO:0000256" key="2">
    <source>
        <dbReference type="ARBA" id="ARBA00022722"/>
    </source>
</evidence>
<evidence type="ECO:0000256" key="7">
    <source>
        <dbReference type="HAMAP-Rule" id="MF_00009"/>
    </source>
</evidence>
<keyword evidence="7" id="KW-0698">rRNA processing</keyword>
<dbReference type="HAMAP" id="MF_00009">
    <property type="entry name" value="Endoribonucl_YbeY"/>
    <property type="match status" value="1"/>
</dbReference>
<dbReference type="InterPro" id="IPR002036">
    <property type="entry name" value="YbeY"/>
</dbReference>
<comment type="subcellular location">
    <subcellularLocation>
        <location evidence="7">Cytoplasm</location>
    </subcellularLocation>
</comment>
<dbReference type="Gene3D" id="3.40.390.30">
    <property type="entry name" value="Metalloproteases ('zincins'), catalytic domain"/>
    <property type="match status" value="1"/>
</dbReference>
<evidence type="ECO:0000256" key="6">
    <source>
        <dbReference type="ARBA" id="ARBA00022833"/>
    </source>
</evidence>
<feature type="binding site" evidence="7">
    <location>
        <position position="110"/>
    </location>
    <ligand>
        <name>Zn(2+)</name>
        <dbReference type="ChEBI" id="CHEBI:29105"/>
        <note>catalytic</note>
    </ligand>
</feature>
<feature type="binding site" evidence="7">
    <location>
        <position position="120"/>
    </location>
    <ligand>
        <name>Zn(2+)</name>
        <dbReference type="ChEBI" id="CHEBI:29105"/>
        <note>catalytic</note>
    </ligand>
</feature>
<reference evidence="9" key="1">
    <citation type="journal article" date="2019" name="Int. J. Syst. Evol. Microbiol.">
        <title>The Global Catalogue of Microorganisms (GCM) 10K type strain sequencing project: providing services to taxonomists for standard genome sequencing and annotation.</title>
        <authorList>
            <consortium name="The Broad Institute Genomics Platform"/>
            <consortium name="The Broad Institute Genome Sequencing Center for Infectious Disease"/>
            <person name="Wu L."/>
            <person name="Ma J."/>
        </authorList>
    </citation>
    <scope>NUCLEOTIDE SEQUENCE [LARGE SCALE GENOMIC DNA]</scope>
    <source>
        <strain evidence="9">KCTC 23984</strain>
    </source>
</reference>
<comment type="function">
    <text evidence="7">Single strand-specific metallo-endoribonuclease involved in late-stage 70S ribosome quality control and in maturation of the 3' terminus of the 16S rRNA.</text>
</comment>
<dbReference type="PANTHER" id="PTHR46986">
    <property type="entry name" value="ENDORIBONUCLEASE YBEY, CHLOROPLASTIC"/>
    <property type="match status" value="1"/>
</dbReference>
<keyword evidence="5 7" id="KW-0378">Hydrolase</keyword>
<comment type="caution">
    <text evidence="8">The sequence shown here is derived from an EMBL/GenBank/DDBJ whole genome shotgun (WGS) entry which is preliminary data.</text>
</comment>
<feature type="binding site" evidence="7">
    <location>
        <position position="114"/>
    </location>
    <ligand>
        <name>Zn(2+)</name>
        <dbReference type="ChEBI" id="CHEBI:29105"/>
        <note>catalytic</note>
    </ligand>
</feature>
<keyword evidence="9" id="KW-1185">Reference proteome</keyword>
<dbReference type="NCBIfam" id="TIGR00043">
    <property type="entry name" value="rRNA maturation RNase YbeY"/>
    <property type="match status" value="1"/>
</dbReference>
<evidence type="ECO:0000313" key="9">
    <source>
        <dbReference type="Proteomes" id="UP001597641"/>
    </source>
</evidence>
<dbReference type="PROSITE" id="PS01306">
    <property type="entry name" value="UPF0054"/>
    <property type="match status" value="1"/>
</dbReference>
<protein>
    <recommendedName>
        <fullName evidence="7">Endoribonuclease YbeY</fullName>
        <ecNumber evidence="7">3.1.-.-</ecNumber>
    </recommendedName>
</protein>
<dbReference type="RefSeq" id="WP_377482236.1">
    <property type="nucleotide sequence ID" value="NZ_JBHUOX010000003.1"/>
</dbReference>
<keyword evidence="7" id="KW-0963">Cytoplasm</keyword>
<comment type="cofactor">
    <cofactor evidence="7">
        <name>Zn(2+)</name>
        <dbReference type="ChEBI" id="CHEBI:29105"/>
    </cofactor>
    <text evidence="7">Binds 1 zinc ion.</text>
</comment>
<keyword evidence="3 7" id="KW-0479">Metal-binding</keyword>
<comment type="similarity">
    <text evidence="1 7">Belongs to the endoribonuclease YbeY family.</text>
</comment>
<name>A0ABW6BPU7_9BACT</name>
<keyword evidence="6 7" id="KW-0862">Zinc</keyword>
<sequence>MELPIEFFSEDIDFELNNPDQVSEWIATVIAQHEQELSNLTYVFCSDDYLHQMNVEYLDHDTLTDIITFNNADEEGIIEGDIFISVDRVRDNSETLGTSFEDELHRVIIHGALHLLGFRDKSKEEERLMRKQEDSSLSLRNF</sequence>